<evidence type="ECO:0000259" key="2">
    <source>
        <dbReference type="Pfam" id="PF03061"/>
    </source>
</evidence>
<reference evidence="3 4" key="1">
    <citation type="submission" date="2018-07" db="EMBL/GenBank/DDBJ databases">
        <title>Genome sequencing of Moraxellaceae gen. HYN0046.</title>
        <authorList>
            <person name="Kim M."/>
            <person name="Yi H."/>
        </authorList>
    </citation>
    <scope>NUCLEOTIDE SEQUENCE [LARGE SCALE GENOMIC DNA]</scope>
    <source>
        <strain evidence="3 4">HYN0046</strain>
    </source>
</reference>
<dbReference type="NCBIfam" id="TIGR00369">
    <property type="entry name" value="unchar_dom_1"/>
    <property type="match status" value="1"/>
</dbReference>
<dbReference type="InterPro" id="IPR029069">
    <property type="entry name" value="HotDog_dom_sf"/>
</dbReference>
<proteinExistence type="predicted"/>
<sequence length="145" mass="15858">MEENRPNNRAAHINQLILEGIPASNASGFRVDQVDLPTVTCILPFHAKQIRPGNTISGPTMMMLADAAMYALILALDDTQRMSVTQDLHIHFLARPAAAQDLQAIVTLVKQGRRSVVMRVDIYSVASESEKKLVAFATGTYALVI</sequence>
<dbReference type="RefSeq" id="WP_114898638.1">
    <property type="nucleotide sequence ID" value="NZ_CP031222.1"/>
</dbReference>
<dbReference type="AlphaFoldDB" id="A0A345P5G9"/>
<dbReference type="GO" id="GO:0005829">
    <property type="term" value="C:cytosol"/>
    <property type="evidence" value="ECO:0007669"/>
    <property type="project" value="TreeGrafter"/>
</dbReference>
<dbReference type="InterPro" id="IPR003736">
    <property type="entry name" value="PAAI_dom"/>
</dbReference>
<dbReference type="InterPro" id="IPR006683">
    <property type="entry name" value="Thioestr_dom"/>
</dbReference>
<dbReference type="SUPFAM" id="SSF54637">
    <property type="entry name" value="Thioesterase/thiol ester dehydrase-isomerase"/>
    <property type="match status" value="1"/>
</dbReference>
<dbReference type="Gene3D" id="3.10.129.10">
    <property type="entry name" value="Hotdog Thioesterase"/>
    <property type="match status" value="1"/>
</dbReference>
<dbReference type="EMBL" id="CP031222">
    <property type="protein sequence ID" value="AXI02528.1"/>
    <property type="molecule type" value="Genomic_DNA"/>
</dbReference>
<evidence type="ECO:0000313" key="3">
    <source>
        <dbReference type="EMBL" id="AXI02528.1"/>
    </source>
</evidence>
<dbReference type="GO" id="GO:0061522">
    <property type="term" value="F:1,4-dihydroxy-2-naphthoyl-CoA thioesterase activity"/>
    <property type="evidence" value="ECO:0007669"/>
    <property type="project" value="TreeGrafter"/>
</dbReference>
<name>A0A345P5G9_9GAMM</name>
<dbReference type="KEGG" id="mbah:HYN46_06620"/>
<organism evidence="3 4">
    <name type="scientific">Aquirhabdus parva</name>
    <dbReference type="NCBI Taxonomy" id="2283318"/>
    <lineage>
        <taxon>Bacteria</taxon>
        <taxon>Pseudomonadati</taxon>
        <taxon>Pseudomonadota</taxon>
        <taxon>Gammaproteobacteria</taxon>
        <taxon>Moraxellales</taxon>
        <taxon>Moraxellaceae</taxon>
        <taxon>Aquirhabdus</taxon>
    </lineage>
</organism>
<evidence type="ECO:0000256" key="1">
    <source>
        <dbReference type="ARBA" id="ARBA00022801"/>
    </source>
</evidence>
<evidence type="ECO:0000313" key="4">
    <source>
        <dbReference type="Proteomes" id="UP000253940"/>
    </source>
</evidence>
<dbReference type="OrthoDB" id="9805304at2"/>
<feature type="domain" description="Thioesterase" evidence="2">
    <location>
        <begin position="54"/>
        <end position="124"/>
    </location>
</feature>
<dbReference type="CDD" id="cd03443">
    <property type="entry name" value="PaaI_thioesterase"/>
    <property type="match status" value="1"/>
</dbReference>
<dbReference type="PANTHER" id="PTHR43240">
    <property type="entry name" value="1,4-DIHYDROXY-2-NAPHTHOYL-COA THIOESTERASE 1"/>
    <property type="match status" value="1"/>
</dbReference>
<dbReference type="Pfam" id="PF03061">
    <property type="entry name" value="4HBT"/>
    <property type="match status" value="1"/>
</dbReference>
<dbReference type="PANTHER" id="PTHR43240:SF10">
    <property type="entry name" value="BLL4964 PROTEIN"/>
    <property type="match status" value="1"/>
</dbReference>
<gene>
    <name evidence="3" type="ORF">HYN46_06620</name>
</gene>
<accession>A0A345P5G9</accession>
<keyword evidence="1" id="KW-0378">Hydrolase</keyword>
<protein>
    <submittedName>
        <fullName evidence="3">PaaI family thioesterase</fullName>
    </submittedName>
</protein>
<dbReference type="Proteomes" id="UP000253940">
    <property type="component" value="Chromosome"/>
</dbReference>
<keyword evidence="4" id="KW-1185">Reference proteome</keyword>